<dbReference type="AlphaFoldDB" id="A0A816SIZ3"/>
<evidence type="ECO:0000313" key="2">
    <source>
        <dbReference type="EMBL" id="CAF2086303.1"/>
    </source>
</evidence>
<accession>A0A816SIZ3</accession>
<reference evidence="2" key="1">
    <citation type="submission" date="2021-01" db="EMBL/GenBank/DDBJ databases">
        <authorList>
            <consortium name="Genoscope - CEA"/>
            <person name="William W."/>
        </authorList>
    </citation>
    <scope>NUCLEOTIDE SEQUENCE</scope>
</reference>
<feature type="region of interest" description="Disordered" evidence="1">
    <location>
        <begin position="51"/>
        <end position="136"/>
    </location>
</feature>
<dbReference type="Proteomes" id="UP001295469">
    <property type="component" value="Chromosome A06"/>
</dbReference>
<feature type="compositionally biased region" description="Polar residues" evidence="1">
    <location>
        <begin position="70"/>
        <end position="85"/>
    </location>
</feature>
<dbReference type="EMBL" id="HG994360">
    <property type="protein sequence ID" value="CAF2086303.1"/>
    <property type="molecule type" value="Genomic_DNA"/>
</dbReference>
<gene>
    <name evidence="2" type="ORF">DARMORV10_A06P24070.1</name>
</gene>
<sequence>DRKSRHRSIKKQRRYERLAATSFYPFVHTSTSNSEAHLRTPALSFNRCAAPDRPAEASVGSKIRGCYPASDSQSNRIPLVHTSSELAVRRPGKDPERAVPSPSPGRHEAVQSRHVSSSSSPPTVDGFRTGTPGPSP</sequence>
<evidence type="ECO:0000256" key="1">
    <source>
        <dbReference type="SAM" id="MobiDB-lite"/>
    </source>
</evidence>
<feature type="compositionally biased region" description="Basic and acidic residues" evidence="1">
    <location>
        <begin position="87"/>
        <end position="97"/>
    </location>
</feature>
<name>A0A816SIZ3_BRANA</name>
<proteinExistence type="predicted"/>
<protein>
    <submittedName>
        <fullName evidence="2">(rape) hypothetical protein</fullName>
    </submittedName>
</protein>
<feature type="non-terminal residue" evidence="2">
    <location>
        <position position="136"/>
    </location>
</feature>
<organism evidence="2">
    <name type="scientific">Brassica napus</name>
    <name type="common">Rape</name>
    <dbReference type="NCBI Taxonomy" id="3708"/>
    <lineage>
        <taxon>Eukaryota</taxon>
        <taxon>Viridiplantae</taxon>
        <taxon>Streptophyta</taxon>
        <taxon>Embryophyta</taxon>
        <taxon>Tracheophyta</taxon>
        <taxon>Spermatophyta</taxon>
        <taxon>Magnoliopsida</taxon>
        <taxon>eudicotyledons</taxon>
        <taxon>Gunneridae</taxon>
        <taxon>Pentapetalae</taxon>
        <taxon>rosids</taxon>
        <taxon>malvids</taxon>
        <taxon>Brassicales</taxon>
        <taxon>Brassicaceae</taxon>
        <taxon>Brassiceae</taxon>
        <taxon>Brassica</taxon>
    </lineage>
</organism>